<dbReference type="RefSeq" id="WP_069992607.1">
    <property type="nucleotide sequence ID" value="NZ_LJGV01000022.1"/>
</dbReference>
<sequence length="256" mass="26308">MSDDGAGDRPGAPAQRLLMLVGEHREDVRAALGEEQYALLLARLAALAGTAADDDRAVSRAFQGVRVLLTRLPLPYDHPVHLALDSDRLAGVPPGPAAVLDARELAAVLTGSAPAGPATGPGTDPGIDPGTGGADPDPGPGSLLGAHERLLRAPALPADEARARCGGAAPPSELIRLSDPLGREHYPAFQFAAGDGAPYEVVLEVNRLLLADIDPWGAAAWWLEGNTWLGGAPASLLGRLPDRELVGAAAALVEED</sequence>
<evidence type="ECO:0000256" key="1">
    <source>
        <dbReference type="SAM" id="MobiDB-lite"/>
    </source>
</evidence>
<feature type="compositionally biased region" description="Low complexity" evidence="1">
    <location>
        <begin position="112"/>
        <end position="128"/>
    </location>
</feature>
<evidence type="ECO:0000313" key="2">
    <source>
        <dbReference type="EMBL" id="OEU99917.1"/>
    </source>
</evidence>
<feature type="region of interest" description="Disordered" evidence="1">
    <location>
        <begin position="112"/>
        <end position="145"/>
    </location>
</feature>
<name>A0A1E7K7K7_9ACTN</name>
<dbReference type="EMBL" id="LJGV01000022">
    <property type="protein sequence ID" value="OEU99917.1"/>
    <property type="molecule type" value="Genomic_DNA"/>
</dbReference>
<dbReference type="PATRIC" id="fig|943816.4.peg.3802"/>
<comment type="caution">
    <text evidence="2">The sequence shown here is derived from an EMBL/GenBank/DDBJ whole genome shotgun (WGS) entry which is preliminary data.</text>
</comment>
<evidence type="ECO:0000313" key="3">
    <source>
        <dbReference type="Proteomes" id="UP000175829"/>
    </source>
</evidence>
<organism evidence="2 3">
    <name type="scientific">Streptomyces qinglanensis</name>
    <dbReference type="NCBI Taxonomy" id="943816"/>
    <lineage>
        <taxon>Bacteria</taxon>
        <taxon>Bacillati</taxon>
        <taxon>Actinomycetota</taxon>
        <taxon>Actinomycetes</taxon>
        <taxon>Kitasatosporales</taxon>
        <taxon>Streptomycetaceae</taxon>
        <taxon>Streptomyces</taxon>
    </lineage>
</organism>
<gene>
    <name evidence="2" type="ORF">AN217_21315</name>
</gene>
<protein>
    <submittedName>
        <fullName evidence="2">Uncharacterized protein</fullName>
    </submittedName>
</protein>
<proteinExistence type="predicted"/>
<accession>A0A1E7K7K7</accession>
<reference evidence="2 3" key="1">
    <citation type="journal article" date="2016" name="Front. Microbiol.">
        <title>Comparative Genomics Analysis of Streptomyces Species Reveals Their Adaptation to the Marine Environment and Their Diversity at the Genomic Level.</title>
        <authorList>
            <person name="Tian X."/>
            <person name="Zhang Z."/>
            <person name="Yang T."/>
            <person name="Chen M."/>
            <person name="Li J."/>
            <person name="Chen F."/>
            <person name="Yang J."/>
            <person name="Li W."/>
            <person name="Zhang B."/>
            <person name="Zhang Z."/>
            <person name="Wu J."/>
            <person name="Zhang C."/>
            <person name="Long L."/>
            <person name="Xiao J."/>
        </authorList>
    </citation>
    <scope>NUCLEOTIDE SEQUENCE [LARGE SCALE GENOMIC DNA]</scope>
    <source>
        <strain evidence="2 3">SCSIO M10379</strain>
    </source>
</reference>
<dbReference type="AlphaFoldDB" id="A0A1E7K7K7"/>
<dbReference type="Proteomes" id="UP000175829">
    <property type="component" value="Unassembled WGS sequence"/>
</dbReference>